<dbReference type="InterPro" id="IPR013785">
    <property type="entry name" value="Aldolase_TIM"/>
</dbReference>
<organism evidence="3 4">
    <name type="scientific">Gynuella sunshinyii YC6258</name>
    <dbReference type="NCBI Taxonomy" id="1445510"/>
    <lineage>
        <taxon>Bacteria</taxon>
        <taxon>Pseudomonadati</taxon>
        <taxon>Pseudomonadota</taxon>
        <taxon>Gammaproteobacteria</taxon>
        <taxon>Oceanospirillales</taxon>
        <taxon>Saccharospirillaceae</taxon>
        <taxon>Gynuella</taxon>
    </lineage>
</organism>
<accession>A0A0C5VNA0</accession>
<dbReference type="PANTHER" id="PTHR35273:SF2">
    <property type="entry name" value="ALPHA-GALACTOSIDASE"/>
    <property type="match status" value="1"/>
</dbReference>
<evidence type="ECO:0000313" key="4">
    <source>
        <dbReference type="Proteomes" id="UP000032266"/>
    </source>
</evidence>
<feature type="domain" description="Glycoside-hydrolase family GH114 TIM-barrel" evidence="2">
    <location>
        <begin position="70"/>
        <end position="295"/>
    </location>
</feature>
<dbReference type="PATRIC" id="fig|1445510.3.peg.4118"/>
<dbReference type="PROSITE" id="PS51257">
    <property type="entry name" value="PROKAR_LIPOPROTEIN"/>
    <property type="match status" value="1"/>
</dbReference>
<feature type="compositionally biased region" description="Low complexity" evidence="1">
    <location>
        <begin position="52"/>
        <end position="61"/>
    </location>
</feature>
<evidence type="ECO:0000313" key="3">
    <source>
        <dbReference type="EMBL" id="AJQ96182.1"/>
    </source>
</evidence>
<gene>
    <name evidence="3" type="ORF">YC6258_04146</name>
</gene>
<dbReference type="HOGENOM" id="CLU_051214_1_1_6"/>
<reference evidence="3 4" key="1">
    <citation type="submission" date="2014-01" db="EMBL/GenBank/DDBJ databases">
        <title>Full genme sequencing of cellulolytic bacterium Gynuella sunshinyii YC6258T gen. nov., sp. nov.</title>
        <authorList>
            <person name="Khan H."/>
            <person name="Chung E.J."/>
            <person name="Chung Y.R."/>
        </authorList>
    </citation>
    <scope>NUCLEOTIDE SEQUENCE [LARGE SCALE GENOMIC DNA]</scope>
    <source>
        <strain evidence="3 4">YC6258</strain>
    </source>
</reference>
<name>A0A0C5VNA0_9GAMM</name>
<dbReference type="STRING" id="1445510.YC6258_04146"/>
<dbReference type="InterPro" id="IPR017853">
    <property type="entry name" value="GH"/>
</dbReference>
<dbReference type="Proteomes" id="UP000032266">
    <property type="component" value="Chromosome"/>
</dbReference>
<dbReference type="InterPro" id="IPR004352">
    <property type="entry name" value="GH114_TIM-barrel"/>
</dbReference>
<dbReference type="PANTHER" id="PTHR35273">
    <property type="entry name" value="ALPHA-1,4 POLYGALACTOSAMINIDASE, PUTATIVE (AFU_ORTHOLOGUE AFUA_3G07890)-RELATED"/>
    <property type="match status" value="1"/>
</dbReference>
<evidence type="ECO:0000259" key="2">
    <source>
        <dbReference type="Pfam" id="PF03537"/>
    </source>
</evidence>
<dbReference type="KEGG" id="gsn:YC6258_04146"/>
<dbReference type="RefSeq" id="WP_044618251.1">
    <property type="nucleotide sequence ID" value="NZ_CP007142.1"/>
</dbReference>
<dbReference type="EMBL" id="CP007142">
    <property type="protein sequence ID" value="AJQ96182.1"/>
    <property type="molecule type" value="Genomic_DNA"/>
</dbReference>
<dbReference type="Gene3D" id="3.20.20.70">
    <property type="entry name" value="Aldolase class I"/>
    <property type="match status" value="1"/>
</dbReference>
<dbReference type="AlphaFoldDB" id="A0A0C5VNA0"/>
<feature type="region of interest" description="Disordered" evidence="1">
    <location>
        <begin position="28"/>
        <end position="61"/>
    </location>
</feature>
<sequence>MRFKYFLLGMPVLAAISFTSCQEISNVDEQTPDATDSSNQQPSNDQEESSNEQDNSSNNQSWYQPTVGVKWQWQLQQTLNTSYNVDIYDIDLFDTSKETIATLQSTGKKVICYFSAGSYEEWRDDANQFNAADKGAKLDDWEGERWLDIRSSNVRTIMTKRLDLAKIKGCDGVEPDNMDGYQNNPGFNLTANDQLDYNRFIATEAHQRNLSVGLKNDLDQVAQLVSHFDFSVNEQCFEYDECDLLKPFIDAGKPVLNAEYNSKYRNNTTTRNDLCTQSVNMQFSTLILPLALDDSYRDSCLTPE</sequence>
<dbReference type="Pfam" id="PF03537">
    <property type="entry name" value="Glyco_hydro_114"/>
    <property type="match status" value="1"/>
</dbReference>
<protein>
    <recommendedName>
        <fullName evidence="2">Glycoside-hydrolase family GH114 TIM-barrel domain-containing protein</fullName>
    </recommendedName>
</protein>
<evidence type="ECO:0000256" key="1">
    <source>
        <dbReference type="SAM" id="MobiDB-lite"/>
    </source>
</evidence>
<keyword evidence="4" id="KW-1185">Reference proteome</keyword>
<proteinExistence type="predicted"/>
<dbReference type="SUPFAM" id="SSF51445">
    <property type="entry name" value="(Trans)glycosidases"/>
    <property type="match status" value="1"/>
</dbReference>